<keyword evidence="6" id="KW-0949">S-adenosyl-L-methionine</keyword>
<evidence type="ECO:0000256" key="8">
    <source>
        <dbReference type="ARBA" id="ARBA00022771"/>
    </source>
</evidence>
<dbReference type="Pfam" id="PF00856">
    <property type="entry name" value="SET"/>
    <property type="match status" value="1"/>
</dbReference>
<feature type="region of interest" description="Disordered" evidence="11">
    <location>
        <begin position="119"/>
        <end position="140"/>
    </location>
</feature>
<dbReference type="GO" id="GO:0005694">
    <property type="term" value="C:chromosome"/>
    <property type="evidence" value="ECO:0007669"/>
    <property type="project" value="UniProtKB-SubCell"/>
</dbReference>
<dbReference type="InterPro" id="IPR006560">
    <property type="entry name" value="AWS_dom"/>
</dbReference>
<evidence type="ECO:0000256" key="5">
    <source>
        <dbReference type="ARBA" id="ARBA00022679"/>
    </source>
</evidence>
<evidence type="ECO:0000259" key="15">
    <source>
        <dbReference type="PROSITE" id="PS51215"/>
    </source>
</evidence>
<keyword evidence="4" id="KW-0489">Methyltransferase</keyword>
<feature type="region of interest" description="Disordered" evidence="11">
    <location>
        <begin position="670"/>
        <end position="712"/>
    </location>
</feature>
<dbReference type="PROSITE" id="PS51215">
    <property type="entry name" value="AWS"/>
    <property type="match status" value="1"/>
</dbReference>
<evidence type="ECO:0000259" key="12">
    <source>
        <dbReference type="PROSITE" id="PS50280"/>
    </source>
</evidence>
<dbReference type="InterPro" id="IPR001214">
    <property type="entry name" value="SET_dom"/>
</dbReference>
<evidence type="ECO:0000259" key="13">
    <source>
        <dbReference type="PROSITE" id="PS50868"/>
    </source>
</evidence>
<sequence>MGAPQIEFVKSEMGLSENLTSVVVPLPGADAEKLSCSESTDGSVPKQHFCTGEECNLAGCSVDGISSLDASLGFCQDENAAQMNENCDNVDASQSKTVVGDQFGIDVWNLVNDLLCSDNGGSPGQDDRGSKDMSPGLPQDENAVSISALDCNDNRDEVDVCNLQKDGKSICGLSVERLGEGKSDGLMKIDNECCDQTLLSEDYGKSSEVMPMTGSPNNYMAQNNEKETKSVDSCTLQGFIEAVEKRLEEKRDDQTKTDTDIQILPSQGCQLSSELISLTDEMRSCSQLDEQKDNKGSSCLPAGGFIENKCEVLAGVGEKLCNQISPSEDCGLPSESIGTTSYMSSGGHQDELMHAKSVSSPTLDGKVDVSFVTESSMCNPITTSDCAGMPTKLSDAGDLVSSYQKDDQSGRDYSLENFTKTVETNSSDDVCPQLLPSGSCLGALESLNAAESLSNIILQNVETNNNKIVGGRSTDSGVKFSEYRSDVTTIVNVESGKELLHVENNAYNSKEDACLVMNYLGEKSSYVACQPFGSKNIPSGRLDLSDSFSKDACGTIGSTCAIDCSSQTENEGKDVVRADCVLKTICPAPVSSSSRGDSHKSKSSQRTLSKRVTKNCRSTVKEPNPHESINFICKVSRRKRSCSSKPARSSIWGLPENVAPFLVRHYEPEFDEVQNQGSQRARGSRGNRKGIKNQGSKSRKKSSKKALPSRVVDASASVDTSFCNHGNELCQETRPAYSVEDNLGELGTERHLQYSKNPEKVMACQGASGIDVKLEKKDFESTKNLQMSAGDATAGCLGIPSNAVVETSGGATVKNYMDPGTSPDSEVINPVPDSQVGVVHQEGLHNTVLTTSKNFASPGDIKRSKSRKRNKKGNQRSLTTASVTKPKSSKNCRGRQKDGESFYPSENLSFSTNADASSVSLSSKEFSIEPLHLSSENEIGVSTRIENGVEAKASCSHDASELQHSKNLISSRKKGHQLPKGSKSCAASNGRSKVTERSKKGNASRQRGNQQKSGRKSKVKENNLVDRIESRVESHPESGNGEVDYVGNTNTGKDIESAVIANANVSSDGTMEKWVPPDSAWVRCDDCYQWRRIPVKLADKINGSCRWICKDNMDKAFADCSIPQEKSNGDINAELGLSDPDEDGYDGHLNYKGLEYNTAVRQASVFWRIDSNEFLHRRRKTQTIDEIMVCHCKPPPDGQLGCRDECLNRMLNIECVQGTCPCGDLCSNQQFQKRKYAKMEWVRCGKKGYGLKMFEDISAGQFLIEYVGEVLDMHAYEKRQKEYASMGQRHFYFMTLNGSEVIDACAKGNLGRFINHSCDPNCRTEKWMVNGEICIGLFALRDIKQGEEVTFDYNYVRVFGAAAKKCHCQSPHCRGYIGGDPLNAEVIVEDDSDEEYPEPMMLEDGDTWDVLENTVSRSSSFDGAEMQTAESLIKDRRKKDSSTMVVGHSETTIETEHSTNHSASSAIQLLSSIDTEDLKGNFRSSIQQAEVSPKTEGVRSERMSAVQHDDAVKEKAMSKSSSSIKKLDPTSLTLSVCKLPSDGVDASKKYKFDNGEDRQASSKTPVVMKIPRLSSSIKKGKVSNPLNGNKVQLTANKYQVMSIKPRKSVEGSSNGHFEAVEEKLNELLDADGGISKRRDATKGYLKLLLLTAASGDSVNGEAIQSNRELSMILDALLKTKSRAVLTDIINKNGLRMLHNIMKQYRRDFKKIPILRKLLKILEYLAVREILTLEHINGGPPCHGMESFRESMLSLTEHEDKQVHQIARSFRDKWIPKPVRKPGYKERDEGRMDFHRDLNCNRGVSASQNHWHDQGVKPTEALDTQSLLATTSGTAVHDGCSSSADVCQATVTRVRKRKSRWDQPADPDPRLHKQKEQKVETELEKKLRSSPLPVLGEIEDHDRLLNHSQQGEDINANSGRQIVNEDVPPGFSSPQPSSLVSSHASPAAADFSQPAFFHSKCPPDIFVAHPQKKFNSRLPVSYGFPVPIMQQFGSPQAESVESWVIAPGMPFHPFPPLPPFPRTKKEISSTCAGNPIGNTEVIGDGQQDGCGPATCYPDAYIANPTGFKQPESDIPVNNQQTFKRARDSSYDLGKKYFRQQKRKGPPWLKYQSVGNNHMGWR</sequence>
<feature type="region of interest" description="Disordered" evidence="11">
    <location>
        <begin position="1920"/>
        <end position="1944"/>
    </location>
</feature>
<keyword evidence="7" id="KW-0479">Metal-binding</keyword>
<dbReference type="InterPro" id="IPR050777">
    <property type="entry name" value="SET2_Histone-Lys_MeTrsfase"/>
</dbReference>
<evidence type="ECO:0000256" key="2">
    <source>
        <dbReference type="ARBA" id="ARBA00004286"/>
    </source>
</evidence>
<dbReference type="Proteomes" id="UP001054252">
    <property type="component" value="Unassembled WGS sequence"/>
</dbReference>
<dbReference type="GO" id="GO:0008270">
    <property type="term" value="F:zinc ion binding"/>
    <property type="evidence" value="ECO:0007669"/>
    <property type="project" value="UniProtKB-KW"/>
</dbReference>
<evidence type="ECO:0000313" key="16">
    <source>
        <dbReference type="EMBL" id="GKU87765.1"/>
    </source>
</evidence>
<protein>
    <recommendedName>
        <fullName evidence="18">Histone-lysine N-methyltransferase ASHH2</fullName>
    </recommendedName>
</protein>
<feature type="domain" description="AWS" evidence="15">
    <location>
        <begin position="1185"/>
        <end position="1235"/>
    </location>
</feature>
<evidence type="ECO:0000256" key="9">
    <source>
        <dbReference type="ARBA" id="ARBA00022833"/>
    </source>
</evidence>
<feature type="compositionally biased region" description="Basic and acidic residues" evidence="11">
    <location>
        <begin position="1859"/>
        <end position="1886"/>
    </location>
</feature>
<dbReference type="GO" id="GO:0005634">
    <property type="term" value="C:nucleus"/>
    <property type="evidence" value="ECO:0007669"/>
    <property type="project" value="UniProtKB-SubCell"/>
</dbReference>
<evidence type="ECO:0008006" key="18">
    <source>
        <dbReference type="Google" id="ProtNLM"/>
    </source>
</evidence>
<evidence type="ECO:0000256" key="11">
    <source>
        <dbReference type="SAM" id="MobiDB-lite"/>
    </source>
</evidence>
<evidence type="ECO:0000256" key="3">
    <source>
        <dbReference type="ARBA" id="ARBA00022454"/>
    </source>
</evidence>
<feature type="compositionally biased region" description="Basic residues" evidence="11">
    <location>
        <begin position="864"/>
        <end position="874"/>
    </location>
</feature>
<dbReference type="SMART" id="SM00317">
    <property type="entry name" value="SET"/>
    <property type="match status" value="1"/>
</dbReference>
<keyword evidence="17" id="KW-1185">Reference proteome</keyword>
<feature type="domain" description="Post-SET" evidence="13">
    <location>
        <begin position="1362"/>
        <end position="1378"/>
    </location>
</feature>
<evidence type="ECO:0000259" key="14">
    <source>
        <dbReference type="PROSITE" id="PS51050"/>
    </source>
</evidence>
<dbReference type="GO" id="GO:0046975">
    <property type="term" value="F:histone H3K36 methyltransferase activity"/>
    <property type="evidence" value="ECO:0007669"/>
    <property type="project" value="InterPro"/>
</dbReference>
<dbReference type="InterPro" id="IPR003616">
    <property type="entry name" value="Post-SET_dom"/>
</dbReference>
<feature type="region of interest" description="Disordered" evidence="11">
    <location>
        <begin position="1853"/>
        <end position="1887"/>
    </location>
</feature>
<keyword evidence="10" id="KW-0539">Nucleus</keyword>
<proteinExistence type="predicted"/>
<dbReference type="PROSITE" id="PS50280">
    <property type="entry name" value="SET"/>
    <property type="match status" value="1"/>
</dbReference>
<gene>
    <name evidence="16" type="ORF">SLEP1_g2109</name>
</gene>
<feature type="compositionally biased region" description="Polar residues" evidence="11">
    <location>
        <begin position="1001"/>
        <end position="1012"/>
    </location>
</feature>
<feature type="compositionally biased region" description="Basic and acidic residues" evidence="11">
    <location>
        <begin position="1496"/>
        <end position="1517"/>
    </location>
</feature>
<dbReference type="FunFam" id="2.170.270.10:FF:000035">
    <property type="entry name" value="Histone-lysine N-methyltransferase"/>
    <property type="match status" value="1"/>
</dbReference>
<dbReference type="Gene3D" id="2.170.270.10">
    <property type="entry name" value="SET domain"/>
    <property type="match status" value="1"/>
</dbReference>
<reference evidence="16 17" key="1">
    <citation type="journal article" date="2021" name="Commun. Biol.">
        <title>The genome of Shorea leprosula (Dipterocarpaceae) highlights the ecological relevance of drought in aseasonal tropical rainforests.</title>
        <authorList>
            <person name="Ng K.K.S."/>
            <person name="Kobayashi M.J."/>
            <person name="Fawcett J.A."/>
            <person name="Hatakeyama M."/>
            <person name="Paape T."/>
            <person name="Ng C.H."/>
            <person name="Ang C.C."/>
            <person name="Tnah L.H."/>
            <person name="Lee C.T."/>
            <person name="Nishiyama T."/>
            <person name="Sese J."/>
            <person name="O'Brien M.J."/>
            <person name="Copetti D."/>
            <person name="Mohd Noor M.I."/>
            <person name="Ong R.C."/>
            <person name="Putra M."/>
            <person name="Sireger I.Z."/>
            <person name="Indrioko S."/>
            <person name="Kosugi Y."/>
            <person name="Izuno A."/>
            <person name="Isagi Y."/>
            <person name="Lee S.L."/>
            <person name="Shimizu K.K."/>
        </authorList>
    </citation>
    <scope>NUCLEOTIDE SEQUENCE [LARGE SCALE GENOMIC DNA]</scope>
    <source>
        <strain evidence="16">214</strain>
    </source>
</reference>
<keyword evidence="5" id="KW-0808">Transferase</keyword>
<organism evidence="16 17">
    <name type="scientific">Rubroshorea leprosula</name>
    <dbReference type="NCBI Taxonomy" id="152421"/>
    <lineage>
        <taxon>Eukaryota</taxon>
        <taxon>Viridiplantae</taxon>
        <taxon>Streptophyta</taxon>
        <taxon>Embryophyta</taxon>
        <taxon>Tracheophyta</taxon>
        <taxon>Spermatophyta</taxon>
        <taxon>Magnoliopsida</taxon>
        <taxon>eudicotyledons</taxon>
        <taxon>Gunneridae</taxon>
        <taxon>Pentapetalae</taxon>
        <taxon>rosids</taxon>
        <taxon>malvids</taxon>
        <taxon>Malvales</taxon>
        <taxon>Dipterocarpaceae</taxon>
        <taxon>Rubroshorea</taxon>
    </lineage>
</organism>
<dbReference type="Pfam" id="PF07496">
    <property type="entry name" value="zf-CW"/>
    <property type="match status" value="1"/>
</dbReference>
<feature type="region of interest" description="Disordered" evidence="11">
    <location>
        <begin position="956"/>
        <end position="1044"/>
    </location>
</feature>
<evidence type="ECO:0000313" key="17">
    <source>
        <dbReference type="Proteomes" id="UP001054252"/>
    </source>
</evidence>
<dbReference type="PANTHER" id="PTHR22884">
    <property type="entry name" value="SET DOMAIN PROTEINS"/>
    <property type="match status" value="1"/>
</dbReference>
<evidence type="ECO:0000256" key="6">
    <source>
        <dbReference type="ARBA" id="ARBA00022691"/>
    </source>
</evidence>
<evidence type="ECO:0000256" key="7">
    <source>
        <dbReference type="ARBA" id="ARBA00022723"/>
    </source>
</evidence>
<comment type="caution">
    <text evidence="16">The sequence shown here is derived from an EMBL/GenBank/DDBJ whole genome shotgun (WGS) entry which is preliminary data.</text>
</comment>
<dbReference type="PROSITE" id="PS51050">
    <property type="entry name" value="ZF_CW"/>
    <property type="match status" value="1"/>
</dbReference>
<feature type="domain" description="SET" evidence="12">
    <location>
        <begin position="1237"/>
        <end position="1354"/>
    </location>
</feature>
<evidence type="ECO:0000256" key="4">
    <source>
        <dbReference type="ARBA" id="ARBA00022603"/>
    </source>
</evidence>
<dbReference type="Gene3D" id="3.30.40.100">
    <property type="match status" value="1"/>
</dbReference>
<feature type="region of interest" description="Disordered" evidence="11">
    <location>
        <begin position="589"/>
        <end position="621"/>
    </location>
</feature>
<dbReference type="GO" id="GO:0032259">
    <property type="term" value="P:methylation"/>
    <property type="evidence" value="ECO:0007669"/>
    <property type="project" value="UniProtKB-KW"/>
</dbReference>
<accession>A0AAV5HLV2</accession>
<keyword evidence="9" id="KW-0862">Zinc</keyword>
<evidence type="ECO:0000256" key="10">
    <source>
        <dbReference type="ARBA" id="ARBA00023242"/>
    </source>
</evidence>
<dbReference type="PROSITE" id="PS50868">
    <property type="entry name" value="POST_SET"/>
    <property type="match status" value="1"/>
</dbReference>
<dbReference type="Pfam" id="PF17907">
    <property type="entry name" value="AWS"/>
    <property type="match status" value="1"/>
</dbReference>
<dbReference type="CDD" id="cd19172">
    <property type="entry name" value="SET_SETD2"/>
    <property type="match status" value="1"/>
</dbReference>
<keyword evidence="8" id="KW-0863">Zinc-finger</keyword>
<feature type="compositionally biased region" description="Basic residues" evidence="11">
    <location>
        <begin position="682"/>
        <end position="704"/>
    </location>
</feature>
<feature type="compositionally biased region" description="Low complexity" evidence="11">
    <location>
        <begin position="1931"/>
        <end position="1944"/>
    </location>
</feature>
<dbReference type="InterPro" id="IPR044437">
    <property type="entry name" value="SETD2/Set2_SET"/>
</dbReference>
<dbReference type="SUPFAM" id="SSF82199">
    <property type="entry name" value="SET domain"/>
    <property type="match status" value="1"/>
</dbReference>
<dbReference type="SMART" id="SM00570">
    <property type="entry name" value="AWS"/>
    <property type="match status" value="1"/>
</dbReference>
<comment type="subcellular location">
    <subcellularLocation>
        <location evidence="2">Chromosome</location>
    </subcellularLocation>
    <subcellularLocation>
        <location evidence="1">Nucleus</location>
    </subcellularLocation>
</comment>
<feature type="region of interest" description="Disordered" evidence="11">
    <location>
        <begin position="849"/>
        <end position="909"/>
    </location>
</feature>
<dbReference type="InterPro" id="IPR011124">
    <property type="entry name" value="Znf_CW"/>
</dbReference>
<name>A0AAV5HLV2_9ROSI</name>
<feature type="region of interest" description="Disordered" evidence="11">
    <location>
        <begin position="1487"/>
        <end position="1524"/>
    </location>
</feature>
<dbReference type="InterPro" id="IPR046341">
    <property type="entry name" value="SET_dom_sf"/>
</dbReference>
<feature type="compositionally biased region" description="Basic and acidic residues" evidence="11">
    <location>
        <begin position="1019"/>
        <end position="1036"/>
    </location>
</feature>
<feature type="domain" description="CW-type" evidence="14">
    <location>
        <begin position="1075"/>
        <end position="1128"/>
    </location>
</feature>
<evidence type="ECO:0000256" key="1">
    <source>
        <dbReference type="ARBA" id="ARBA00004123"/>
    </source>
</evidence>
<keyword evidence="3" id="KW-0158">Chromosome</keyword>
<dbReference type="EMBL" id="BPVZ01000002">
    <property type="protein sequence ID" value="GKU87765.1"/>
    <property type="molecule type" value="Genomic_DNA"/>
</dbReference>